<evidence type="ECO:0000256" key="5">
    <source>
        <dbReference type="SAM" id="MobiDB-lite"/>
    </source>
</evidence>
<name>A0AAN8WKZ2_HALRR</name>
<dbReference type="Pfam" id="PF00557">
    <property type="entry name" value="Peptidase_M24"/>
    <property type="match status" value="1"/>
</dbReference>
<evidence type="ECO:0000259" key="7">
    <source>
        <dbReference type="Pfam" id="PF01321"/>
    </source>
</evidence>
<dbReference type="EMBL" id="JAXCGZ010017439">
    <property type="protein sequence ID" value="KAK7068100.1"/>
    <property type="molecule type" value="Genomic_DNA"/>
</dbReference>
<dbReference type="InterPro" id="IPR000587">
    <property type="entry name" value="Creatinase_N"/>
</dbReference>
<dbReference type="InterPro" id="IPR032416">
    <property type="entry name" value="Peptidase_M24_C"/>
</dbReference>
<keyword evidence="9" id="KW-0031">Aminopeptidase</keyword>
<dbReference type="GO" id="GO:0046872">
    <property type="term" value="F:metal ion binding"/>
    <property type="evidence" value="ECO:0007669"/>
    <property type="project" value="UniProtKB-KW"/>
</dbReference>
<dbReference type="InterPro" id="IPR029149">
    <property type="entry name" value="Creatin/AminoP/Spt16_N"/>
</dbReference>
<dbReference type="InterPro" id="IPR000994">
    <property type="entry name" value="Pept_M24"/>
</dbReference>
<dbReference type="Proteomes" id="UP001381693">
    <property type="component" value="Unassembled WGS sequence"/>
</dbReference>
<dbReference type="GO" id="GO:0004177">
    <property type="term" value="F:aminopeptidase activity"/>
    <property type="evidence" value="ECO:0007669"/>
    <property type="project" value="UniProtKB-KW"/>
</dbReference>
<keyword evidence="3 9" id="KW-0378">Hydrolase</keyword>
<proteinExistence type="inferred from homology"/>
<dbReference type="PANTHER" id="PTHR43763:SF6">
    <property type="entry name" value="XAA-PRO AMINOPEPTIDASE 1"/>
    <property type="match status" value="1"/>
</dbReference>
<feature type="domain" description="Peptidase M24 C-terminal" evidence="8">
    <location>
        <begin position="196"/>
        <end position="258"/>
    </location>
</feature>
<sequence length="393" mass="44846">MSAVEKVKDFRNQQKDFMGISFGTISAFGSNGAVTHYEPQRETNKQIDNTSLYLLDSGGQYKDGTTDVTRTMHYGDPTPYQIETYTRVLQGAIDLASLIFPEGTGDTDVDIVTRKHLYEVGLDYRHGTGHGIGMYLNVHEAPTQIRIYGGEEHKFEIGQFFSDEPGFYQDKDFGIRLETIIRVVEKKTPYQFDKKSLGFEAVTLVPFESNLINFTMLSSKQCRWLNDYHAQVREIVGNELLAQDRKRGYDWVMAKTHRLPCISDHFSYAPDSASASRGKQEVMPDKRSNCEDGDPFPSIRFDTSSRVERLRQEMINYRINAYIIPSSDEHQSGYVAKANKRREYITGFSGSAGLAVVTLDKQALWTDGRYFRQADDELDCNWLLMKERNEGVS</sequence>
<dbReference type="SUPFAM" id="SSF53092">
    <property type="entry name" value="Creatinase/prolidase N-terminal domain"/>
    <property type="match status" value="1"/>
</dbReference>
<feature type="domain" description="Peptidase M24" evidence="6">
    <location>
        <begin position="5"/>
        <end position="184"/>
    </location>
</feature>
<evidence type="ECO:0000313" key="9">
    <source>
        <dbReference type="EMBL" id="KAK7068100.1"/>
    </source>
</evidence>
<evidence type="ECO:0000259" key="6">
    <source>
        <dbReference type="Pfam" id="PF00557"/>
    </source>
</evidence>
<dbReference type="InterPro" id="IPR050422">
    <property type="entry name" value="X-Pro_aminopeptidase_P"/>
</dbReference>
<dbReference type="GO" id="GO:0005737">
    <property type="term" value="C:cytoplasm"/>
    <property type="evidence" value="ECO:0007669"/>
    <property type="project" value="UniProtKB-ARBA"/>
</dbReference>
<evidence type="ECO:0000259" key="8">
    <source>
        <dbReference type="Pfam" id="PF16188"/>
    </source>
</evidence>
<dbReference type="Pfam" id="PF16188">
    <property type="entry name" value="Peptidase_M24_C"/>
    <property type="match status" value="1"/>
</dbReference>
<evidence type="ECO:0000256" key="2">
    <source>
        <dbReference type="ARBA" id="ARBA00022723"/>
    </source>
</evidence>
<dbReference type="AlphaFoldDB" id="A0AAN8WKZ2"/>
<organism evidence="9 10">
    <name type="scientific">Halocaridina rubra</name>
    <name type="common">Hawaiian red shrimp</name>
    <dbReference type="NCBI Taxonomy" id="373956"/>
    <lineage>
        <taxon>Eukaryota</taxon>
        <taxon>Metazoa</taxon>
        <taxon>Ecdysozoa</taxon>
        <taxon>Arthropoda</taxon>
        <taxon>Crustacea</taxon>
        <taxon>Multicrustacea</taxon>
        <taxon>Malacostraca</taxon>
        <taxon>Eumalacostraca</taxon>
        <taxon>Eucarida</taxon>
        <taxon>Decapoda</taxon>
        <taxon>Pleocyemata</taxon>
        <taxon>Caridea</taxon>
        <taxon>Atyoidea</taxon>
        <taxon>Atyidae</taxon>
        <taxon>Halocaridina</taxon>
    </lineage>
</organism>
<dbReference type="Gene3D" id="3.40.350.10">
    <property type="entry name" value="Creatinase/prolidase N-terminal domain"/>
    <property type="match status" value="1"/>
</dbReference>
<dbReference type="FunFam" id="3.90.230.10:FF:000009">
    <property type="entry name" value="xaa-Pro aminopeptidase 2"/>
    <property type="match status" value="1"/>
</dbReference>
<dbReference type="EC" id="3.4.11.9" evidence="9"/>
<gene>
    <name evidence="9" type="primary">XPNPEP2_4</name>
    <name evidence="9" type="ORF">SK128_025422</name>
</gene>
<feature type="domain" description="Creatinase N-terminal" evidence="7">
    <location>
        <begin position="306"/>
        <end position="384"/>
    </location>
</feature>
<accession>A0AAN8WKZ2</accession>
<feature type="compositionally biased region" description="Basic and acidic residues" evidence="5">
    <location>
        <begin position="278"/>
        <end position="290"/>
    </location>
</feature>
<evidence type="ECO:0000256" key="4">
    <source>
        <dbReference type="RuleBase" id="RU000590"/>
    </source>
</evidence>
<dbReference type="InterPro" id="IPR036005">
    <property type="entry name" value="Creatinase/aminopeptidase-like"/>
</dbReference>
<dbReference type="Gene3D" id="3.90.230.10">
    <property type="entry name" value="Creatinase/methionine aminopeptidase superfamily"/>
    <property type="match status" value="1"/>
</dbReference>
<feature type="region of interest" description="Disordered" evidence="5">
    <location>
        <begin position="272"/>
        <end position="295"/>
    </location>
</feature>
<reference evidence="9 10" key="1">
    <citation type="submission" date="2023-11" db="EMBL/GenBank/DDBJ databases">
        <title>Halocaridina rubra genome assembly.</title>
        <authorList>
            <person name="Smith C."/>
        </authorList>
    </citation>
    <scope>NUCLEOTIDE SEQUENCE [LARGE SCALE GENOMIC DNA]</scope>
    <source>
        <strain evidence="9">EP-1</strain>
        <tissue evidence="9">Whole</tissue>
    </source>
</reference>
<evidence type="ECO:0000256" key="1">
    <source>
        <dbReference type="ARBA" id="ARBA00008766"/>
    </source>
</evidence>
<keyword evidence="10" id="KW-1185">Reference proteome</keyword>
<dbReference type="Pfam" id="PF01321">
    <property type="entry name" value="Creatinase_N"/>
    <property type="match status" value="1"/>
</dbReference>
<dbReference type="SUPFAM" id="SSF55920">
    <property type="entry name" value="Creatinase/aminopeptidase"/>
    <property type="match status" value="1"/>
</dbReference>
<dbReference type="PANTHER" id="PTHR43763">
    <property type="entry name" value="XAA-PRO AMINOPEPTIDASE 1"/>
    <property type="match status" value="1"/>
</dbReference>
<keyword evidence="2 4" id="KW-0479">Metal-binding</keyword>
<evidence type="ECO:0000313" key="10">
    <source>
        <dbReference type="Proteomes" id="UP001381693"/>
    </source>
</evidence>
<comment type="caution">
    <text evidence="9">The sequence shown here is derived from an EMBL/GenBank/DDBJ whole genome shotgun (WGS) entry which is preliminary data.</text>
</comment>
<dbReference type="PROSITE" id="PS00491">
    <property type="entry name" value="PROLINE_PEPTIDASE"/>
    <property type="match status" value="1"/>
</dbReference>
<protein>
    <submittedName>
        <fullName evidence="9">Xaa-Pro aminopeptidase 2</fullName>
        <ecNumber evidence="9">3.4.11.9</ecNumber>
    </submittedName>
</protein>
<keyword evidence="9" id="KW-0645">Protease</keyword>
<comment type="similarity">
    <text evidence="1 4">Belongs to the peptidase M24B family.</text>
</comment>
<evidence type="ECO:0000256" key="3">
    <source>
        <dbReference type="ARBA" id="ARBA00022801"/>
    </source>
</evidence>
<dbReference type="InterPro" id="IPR001131">
    <property type="entry name" value="Peptidase_M24B_aminopep-P_CS"/>
</dbReference>